<dbReference type="AlphaFoldDB" id="G2YGL4"/>
<feature type="transmembrane region" description="Helical" evidence="6">
    <location>
        <begin position="442"/>
        <end position="464"/>
    </location>
</feature>
<feature type="transmembrane region" description="Helical" evidence="6">
    <location>
        <begin position="362"/>
        <end position="385"/>
    </location>
</feature>
<dbReference type="HOGENOM" id="CLU_004495_6_1_1"/>
<evidence type="ECO:0000256" key="1">
    <source>
        <dbReference type="ARBA" id="ARBA00004141"/>
    </source>
</evidence>
<dbReference type="OrthoDB" id="3257095at2759"/>
<keyword evidence="4 6" id="KW-1133">Transmembrane helix</keyword>
<evidence type="ECO:0000256" key="6">
    <source>
        <dbReference type="SAM" id="Phobius"/>
    </source>
</evidence>
<evidence type="ECO:0000256" key="4">
    <source>
        <dbReference type="ARBA" id="ARBA00022989"/>
    </source>
</evidence>
<dbReference type="EMBL" id="FQ790330">
    <property type="protein sequence ID" value="CCD50912.1"/>
    <property type="molecule type" value="Genomic_DNA"/>
</dbReference>
<keyword evidence="3 6" id="KW-0812">Transmembrane</keyword>
<dbReference type="InterPro" id="IPR002293">
    <property type="entry name" value="AA/rel_permease1"/>
</dbReference>
<feature type="transmembrane region" description="Helical" evidence="6">
    <location>
        <begin position="417"/>
        <end position="436"/>
    </location>
</feature>
<sequence>MTFHNDRASVERKSINGEVREAGLEAGLPSPTDGYGETKNDVNDMLRLGKKQEFKRNFSLISTLGFISIYMATWEFVLVSLSVGLINGGFAGLFWVFIGTVICYSSIVASLAEMESMAPTSGGQYHWVSEFSPPKYQKFLSYTAGWMSSLGWIASFASSVFVLATLVEAIIDIRNADFLFSSWQYTLIMIAYLLITIVFNTWGARLLPVIETTSLFGHLAGFLITIIPLWVMAPKNSTRSVFLDVINNGGWSNTGTSCLIAQVSVMYCNLGESLKSRIVELSLVSWLIKWGHIGSDSAVHISEEVEDASINVPRAMWWSYILNVFLGIITLVTMLFCIGPLDAAIESPAPYLSLFLNTGSEAMATALMIILLILVFSGNITALATTSRELWAFSRDKGFPCSPWISKMNHKLNIPPNAIYLTSILTLLLCLINFGSSFAFNIVVSLSLLALLSTYMISIGCVLLKRIQGKSLPPARWSLGRFGLPINAFAFAYCGFVMVWSCFPNEAPVTLGNANWAPAVWFAVIVIAGVIYIVHGRKHYTPPVVFVKGRGDSETLQAVD</sequence>
<keyword evidence="2" id="KW-0813">Transport</keyword>
<feature type="transmembrane region" description="Helical" evidence="6">
    <location>
        <begin position="484"/>
        <end position="503"/>
    </location>
</feature>
<dbReference type="Pfam" id="PF13520">
    <property type="entry name" value="AA_permease_2"/>
    <property type="match status" value="1"/>
</dbReference>
<dbReference type="PIRSF" id="PIRSF006060">
    <property type="entry name" value="AA_transporter"/>
    <property type="match status" value="1"/>
</dbReference>
<dbReference type="STRING" id="999810.G2YGL4"/>
<gene>
    <name evidence="7" type="ORF">BofuT4_P086910.1</name>
</gene>
<dbReference type="InParanoid" id="G2YGL4"/>
<feature type="transmembrane region" description="Helical" evidence="6">
    <location>
        <begin position="58"/>
        <end position="81"/>
    </location>
</feature>
<evidence type="ECO:0000256" key="2">
    <source>
        <dbReference type="ARBA" id="ARBA00022448"/>
    </source>
</evidence>
<feature type="transmembrane region" description="Helical" evidence="6">
    <location>
        <begin position="183"/>
        <end position="203"/>
    </location>
</feature>
<feature type="transmembrane region" description="Helical" evidence="6">
    <location>
        <begin position="150"/>
        <end position="171"/>
    </location>
</feature>
<evidence type="ECO:0000313" key="8">
    <source>
        <dbReference type="Proteomes" id="UP000008177"/>
    </source>
</evidence>
<feature type="transmembrane region" description="Helical" evidence="6">
    <location>
        <begin position="320"/>
        <end position="342"/>
    </location>
</feature>
<dbReference type="GO" id="GO:0022857">
    <property type="term" value="F:transmembrane transporter activity"/>
    <property type="evidence" value="ECO:0007669"/>
    <property type="project" value="InterPro"/>
</dbReference>
<evidence type="ECO:0000256" key="5">
    <source>
        <dbReference type="ARBA" id="ARBA00023136"/>
    </source>
</evidence>
<feature type="transmembrane region" description="Helical" evidence="6">
    <location>
        <begin position="515"/>
        <end position="534"/>
    </location>
</feature>
<evidence type="ECO:0000256" key="3">
    <source>
        <dbReference type="ARBA" id="ARBA00022692"/>
    </source>
</evidence>
<dbReference type="PANTHER" id="PTHR45649">
    <property type="entry name" value="AMINO-ACID PERMEASE BAT1"/>
    <property type="match status" value="1"/>
</dbReference>
<dbReference type="Proteomes" id="UP000008177">
    <property type="component" value="Unplaced contigs"/>
</dbReference>
<keyword evidence="5 6" id="KW-0472">Membrane</keyword>
<feature type="transmembrane region" description="Helical" evidence="6">
    <location>
        <begin position="215"/>
        <end position="233"/>
    </location>
</feature>
<dbReference type="GO" id="GO:0016020">
    <property type="term" value="C:membrane"/>
    <property type="evidence" value="ECO:0007669"/>
    <property type="project" value="UniProtKB-SubCell"/>
</dbReference>
<evidence type="ECO:0000313" key="7">
    <source>
        <dbReference type="EMBL" id="CCD50912.1"/>
    </source>
</evidence>
<feature type="transmembrane region" description="Helical" evidence="6">
    <location>
        <begin position="93"/>
        <end position="112"/>
    </location>
</feature>
<name>G2YGL4_BOTF4</name>
<accession>G2YGL4</accession>
<protein>
    <submittedName>
        <fullName evidence="7">Similar to amino acid transporter</fullName>
    </submittedName>
</protein>
<reference evidence="8" key="1">
    <citation type="journal article" date="2011" name="PLoS Genet.">
        <title>Genomic analysis of the necrotrophic fungal pathogens Sclerotinia sclerotiorum and Botrytis cinerea.</title>
        <authorList>
            <person name="Amselem J."/>
            <person name="Cuomo C.A."/>
            <person name="van Kan J.A."/>
            <person name="Viaud M."/>
            <person name="Benito E.P."/>
            <person name="Couloux A."/>
            <person name="Coutinho P.M."/>
            <person name="de Vries R.P."/>
            <person name="Dyer P.S."/>
            <person name="Fillinger S."/>
            <person name="Fournier E."/>
            <person name="Gout L."/>
            <person name="Hahn M."/>
            <person name="Kohn L."/>
            <person name="Lapalu N."/>
            <person name="Plummer K.M."/>
            <person name="Pradier J.M."/>
            <person name="Quevillon E."/>
            <person name="Sharon A."/>
            <person name="Simon A."/>
            <person name="ten Have A."/>
            <person name="Tudzynski B."/>
            <person name="Tudzynski P."/>
            <person name="Wincker P."/>
            <person name="Andrew M."/>
            <person name="Anthouard V."/>
            <person name="Beever R.E."/>
            <person name="Beffa R."/>
            <person name="Benoit I."/>
            <person name="Bouzid O."/>
            <person name="Brault B."/>
            <person name="Chen Z."/>
            <person name="Choquer M."/>
            <person name="Collemare J."/>
            <person name="Cotton P."/>
            <person name="Danchin E.G."/>
            <person name="Da Silva C."/>
            <person name="Gautier A."/>
            <person name="Giraud C."/>
            <person name="Giraud T."/>
            <person name="Gonzalez C."/>
            <person name="Grossetete S."/>
            <person name="Guldener U."/>
            <person name="Henrissat B."/>
            <person name="Howlett B.J."/>
            <person name="Kodira C."/>
            <person name="Kretschmer M."/>
            <person name="Lappartient A."/>
            <person name="Leroch M."/>
            <person name="Levis C."/>
            <person name="Mauceli E."/>
            <person name="Neuveglise C."/>
            <person name="Oeser B."/>
            <person name="Pearson M."/>
            <person name="Poulain J."/>
            <person name="Poussereau N."/>
            <person name="Quesneville H."/>
            <person name="Rascle C."/>
            <person name="Schumacher J."/>
            <person name="Segurens B."/>
            <person name="Sexton A."/>
            <person name="Silva E."/>
            <person name="Sirven C."/>
            <person name="Soanes D.M."/>
            <person name="Talbot N.J."/>
            <person name="Templeton M."/>
            <person name="Yandava C."/>
            <person name="Yarden O."/>
            <person name="Zeng Q."/>
            <person name="Rollins J.A."/>
            <person name="Lebrun M.H."/>
            <person name="Dickman M."/>
        </authorList>
    </citation>
    <scope>NUCLEOTIDE SEQUENCE [LARGE SCALE GENOMIC DNA]</scope>
    <source>
        <strain evidence="8">T4</strain>
    </source>
</reference>
<comment type="subcellular location">
    <subcellularLocation>
        <location evidence="1">Membrane</location>
        <topology evidence="1">Multi-pass membrane protein</topology>
    </subcellularLocation>
</comment>
<proteinExistence type="predicted"/>
<organism evidence="7 8">
    <name type="scientific">Botryotinia fuckeliana (strain T4)</name>
    <name type="common">Noble rot fungus</name>
    <name type="synonym">Botrytis cinerea</name>
    <dbReference type="NCBI Taxonomy" id="999810"/>
    <lineage>
        <taxon>Eukaryota</taxon>
        <taxon>Fungi</taxon>
        <taxon>Dikarya</taxon>
        <taxon>Ascomycota</taxon>
        <taxon>Pezizomycotina</taxon>
        <taxon>Leotiomycetes</taxon>
        <taxon>Helotiales</taxon>
        <taxon>Sclerotiniaceae</taxon>
        <taxon>Botrytis</taxon>
    </lineage>
</organism>
<dbReference type="Gene3D" id="1.20.1740.10">
    <property type="entry name" value="Amino acid/polyamine transporter I"/>
    <property type="match status" value="1"/>
</dbReference>
<dbReference type="PANTHER" id="PTHR45649:SF4">
    <property type="entry name" value="TRANSPORTER, PUTATIVE (EUROFUNG)-RELATED"/>
    <property type="match status" value="1"/>
</dbReference>